<comment type="caution">
    <text evidence="2">The sequence shown here is derived from an EMBL/GenBank/DDBJ whole genome shotgun (WGS) entry which is preliminary data.</text>
</comment>
<keyword evidence="3" id="KW-1185">Reference proteome</keyword>
<organism evidence="2 3">
    <name type="scientific">Lithospermum erythrorhizon</name>
    <name type="common">Purple gromwell</name>
    <name type="synonym">Lithospermum officinale var. erythrorhizon</name>
    <dbReference type="NCBI Taxonomy" id="34254"/>
    <lineage>
        <taxon>Eukaryota</taxon>
        <taxon>Viridiplantae</taxon>
        <taxon>Streptophyta</taxon>
        <taxon>Embryophyta</taxon>
        <taxon>Tracheophyta</taxon>
        <taxon>Spermatophyta</taxon>
        <taxon>Magnoliopsida</taxon>
        <taxon>eudicotyledons</taxon>
        <taxon>Gunneridae</taxon>
        <taxon>Pentapetalae</taxon>
        <taxon>asterids</taxon>
        <taxon>lamiids</taxon>
        <taxon>Boraginales</taxon>
        <taxon>Boraginaceae</taxon>
        <taxon>Boraginoideae</taxon>
        <taxon>Lithospermeae</taxon>
        <taxon>Lithospermum</taxon>
    </lineage>
</organism>
<feature type="region of interest" description="Disordered" evidence="1">
    <location>
        <begin position="57"/>
        <end position="80"/>
    </location>
</feature>
<dbReference type="EMBL" id="BAABME010020067">
    <property type="protein sequence ID" value="GAA0159242.1"/>
    <property type="molecule type" value="Genomic_DNA"/>
</dbReference>
<evidence type="ECO:0000313" key="3">
    <source>
        <dbReference type="Proteomes" id="UP001454036"/>
    </source>
</evidence>
<dbReference type="Proteomes" id="UP001454036">
    <property type="component" value="Unassembled WGS sequence"/>
</dbReference>
<proteinExistence type="predicted"/>
<dbReference type="AlphaFoldDB" id="A0AAV3Q7U4"/>
<gene>
    <name evidence="2" type="ORF">LIER_38827</name>
</gene>
<evidence type="ECO:0000313" key="2">
    <source>
        <dbReference type="EMBL" id="GAA0159242.1"/>
    </source>
</evidence>
<name>A0AAV3Q7U4_LITER</name>
<feature type="region of interest" description="Disordered" evidence="1">
    <location>
        <begin position="1"/>
        <end position="43"/>
    </location>
</feature>
<sequence length="80" mass="8169">MGGGGNLHPYSPSTRAPGANCGSAQLSRSSGQRHDCSDTSTRVHGGIATVGGCAFSKSGWTDSERDKYGIGGPSSFLTYD</sequence>
<protein>
    <submittedName>
        <fullName evidence="2">Uncharacterized protein</fullName>
    </submittedName>
</protein>
<accession>A0AAV3Q7U4</accession>
<reference evidence="2 3" key="1">
    <citation type="submission" date="2024-01" db="EMBL/GenBank/DDBJ databases">
        <title>The complete chloroplast genome sequence of Lithospermum erythrorhizon: insights into the phylogenetic relationship among Boraginaceae species and the maternal lineages of purple gromwells.</title>
        <authorList>
            <person name="Okada T."/>
            <person name="Watanabe K."/>
        </authorList>
    </citation>
    <scope>NUCLEOTIDE SEQUENCE [LARGE SCALE GENOMIC DNA]</scope>
</reference>
<evidence type="ECO:0000256" key="1">
    <source>
        <dbReference type="SAM" id="MobiDB-lite"/>
    </source>
</evidence>